<keyword evidence="1" id="KW-1133">Transmembrane helix</keyword>
<evidence type="ECO:0008006" key="4">
    <source>
        <dbReference type="Google" id="ProtNLM"/>
    </source>
</evidence>
<feature type="transmembrane region" description="Helical" evidence="1">
    <location>
        <begin position="20"/>
        <end position="36"/>
    </location>
</feature>
<evidence type="ECO:0000313" key="3">
    <source>
        <dbReference type="Proteomes" id="UP000286288"/>
    </source>
</evidence>
<dbReference type="Proteomes" id="UP000286288">
    <property type="component" value="Unassembled WGS sequence"/>
</dbReference>
<organism evidence="2 3">
    <name type="scientific">Enterococcus casseliflavus</name>
    <name type="common">Enterococcus flavescens</name>
    <dbReference type="NCBI Taxonomy" id="37734"/>
    <lineage>
        <taxon>Bacteria</taxon>
        <taxon>Bacillati</taxon>
        <taxon>Bacillota</taxon>
        <taxon>Bacilli</taxon>
        <taxon>Lactobacillales</taxon>
        <taxon>Enterococcaceae</taxon>
        <taxon>Enterococcus</taxon>
    </lineage>
</organism>
<dbReference type="PANTHER" id="PTHR37305:SF1">
    <property type="entry name" value="MEMBRANE PROTEIN"/>
    <property type="match status" value="1"/>
</dbReference>
<feature type="transmembrane region" description="Helical" evidence="1">
    <location>
        <begin position="179"/>
        <end position="199"/>
    </location>
</feature>
<keyword evidence="1" id="KW-0812">Transmembrane</keyword>
<accession>A0A415EJ20</accession>
<feature type="transmembrane region" description="Helical" evidence="1">
    <location>
        <begin position="280"/>
        <end position="302"/>
    </location>
</feature>
<feature type="transmembrane region" description="Helical" evidence="1">
    <location>
        <begin position="220"/>
        <end position="245"/>
    </location>
</feature>
<protein>
    <recommendedName>
        <fullName evidence="4">ABC transporter permease</fullName>
    </recommendedName>
</protein>
<sequence length="309" mass="35235">MKKIIYLEFLKLINNKKNQAMLVFAVLLIGVQLYSTNQLSNRFIDTTLPELEDRISMISSEQDNAKLEMEVTGIDEEDKKFLSEYIEKTDKILNIIHQQRTALEQSNMNQYWSLEKTILEFTDEMDDGYQHPDVDPMNVSSKPRIMKLQYIFDNQIEVDTDLDIPVKAWSSLGEITSSFLSSVIFILLLLVFFGDLTSGDYENKSRFLYSLTVKKKANILLSKFVVSLMGMFSIVIGLSLLNFIIQGLMNGFGSPLSPIVIGNDPNNISITPVSLFLLSYITYSLVVFAFISMLLIALGILIKEHYCNR</sequence>
<evidence type="ECO:0000313" key="2">
    <source>
        <dbReference type="EMBL" id="RHK01490.1"/>
    </source>
</evidence>
<evidence type="ECO:0000256" key="1">
    <source>
        <dbReference type="SAM" id="Phobius"/>
    </source>
</evidence>
<dbReference type="EMBL" id="QRMZ01000063">
    <property type="protein sequence ID" value="RHK01490.1"/>
    <property type="molecule type" value="Genomic_DNA"/>
</dbReference>
<dbReference type="PANTHER" id="PTHR37305">
    <property type="entry name" value="INTEGRAL MEMBRANE PROTEIN-RELATED"/>
    <property type="match status" value="1"/>
</dbReference>
<keyword evidence="1" id="KW-0472">Membrane</keyword>
<name>A0A415EJ20_ENTCA</name>
<comment type="caution">
    <text evidence="2">The sequence shown here is derived from an EMBL/GenBank/DDBJ whole genome shotgun (WGS) entry which is preliminary data.</text>
</comment>
<gene>
    <name evidence="2" type="ORF">DW084_18425</name>
</gene>
<proteinExistence type="predicted"/>
<reference evidence="2 3" key="1">
    <citation type="submission" date="2018-08" db="EMBL/GenBank/DDBJ databases">
        <title>A genome reference for cultivated species of the human gut microbiota.</title>
        <authorList>
            <person name="Zou Y."/>
            <person name="Xue W."/>
            <person name="Luo G."/>
        </authorList>
    </citation>
    <scope>NUCLEOTIDE SEQUENCE [LARGE SCALE GENOMIC DNA]</scope>
    <source>
        <strain evidence="2 3">AF48-16</strain>
    </source>
</reference>
<dbReference type="AlphaFoldDB" id="A0A415EJ20"/>